<feature type="non-terminal residue" evidence="1">
    <location>
        <position position="1"/>
    </location>
</feature>
<protein>
    <submittedName>
        <fullName evidence="1">Uncharacterized protein</fullName>
    </submittedName>
</protein>
<accession>A0A0H5RDS3</accession>
<name>A0A0H5RDS3_9EUKA</name>
<dbReference type="EMBL" id="HACM01011469">
    <property type="protein sequence ID" value="CRZ11911.1"/>
    <property type="molecule type" value="Transcribed_RNA"/>
</dbReference>
<dbReference type="AlphaFoldDB" id="A0A0H5RDS3"/>
<sequence>PANDIARGLCTRLVLAGLFTSINPDMVRNIPAYLPDHSSILLHSYHSKYNIGDVYCIMFLSRITKRTKNRNRHQAGRSSLVYQRIIADWLSQDSTGEWTTLLQLQTYISSNVI</sequence>
<organism evidence="1">
    <name type="scientific">Spongospora subterranea</name>
    <dbReference type="NCBI Taxonomy" id="70186"/>
    <lineage>
        <taxon>Eukaryota</taxon>
        <taxon>Sar</taxon>
        <taxon>Rhizaria</taxon>
        <taxon>Endomyxa</taxon>
        <taxon>Phytomyxea</taxon>
        <taxon>Plasmodiophorida</taxon>
        <taxon>Plasmodiophoridae</taxon>
        <taxon>Spongospora</taxon>
    </lineage>
</organism>
<reference evidence="1" key="1">
    <citation type="submission" date="2015-04" db="EMBL/GenBank/DDBJ databases">
        <title>The genome sequence of the plant pathogenic Rhizarian Plasmodiophora brassicae reveals insights in its biotrophic life cycle and the origin of chitin synthesis.</title>
        <authorList>
            <person name="Schwelm A."/>
            <person name="Fogelqvist J."/>
            <person name="Knaust A."/>
            <person name="Julke S."/>
            <person name="Lilja T."/>
            <person name="Dhandapani V."/>
            <person name="Bonilla-Rosso G."/>
            <person name="Karlsson M."/>
            <person name="Shevchenko A."/>
            <person name="Choi S.R."/>
            <person name="Kim H.G."/>
            <person name="Park J.Y."/>
            <person name="Lim Y.P."/>
            <person name="Ludwig-Muller J."/>
            <person name="Dixelius C."/>
        </authorList>
    </citation>
    <scope>NUCLEOTIDE SEQUENCE</scope>
    <source>
        <tissue evidence="1">Potato root galls</tissue>
    </source>
</reference>
<proteinExistence type="predicted"/>
<evidence type="ECO:0000313" key="1">
    <source>
        <dbReference type="EMBL" id="CRZ11911.1"/>
    </source>
</evidence>